<keyword evidence="1" id="KW-0732">Signal</keyword>
<organism evidence="3 4">
    <name type="scientific">Nocardioides anomalus</name>
    <dbReference type="NCBI Taxonomy" id="2712223"/>
    <lineage>
        <taxon>Bacteria</taxon>
        <taxon>Bacillati</taxon>
        <taxon>Actinomycetota</taxon>
        <taxon>Actinomycetes</taxon>
        <taxon>Propionibacteriales</taxon>
        <taxon>Nocardioidaceae</taxon>
        <taxon>Nocardioides</taxon>
    </lineage>
</organism>
<evidence type="ECO:0000256" key="1">
    <source>
        <dbReference type="SAM" id="SignalP"/>
    </source>
</evidence>
<feature type="domain" description="Glucose/Sorbosone dehydrogenase" evidence="2">
    <location>
        <begin position="52"/>
        <end position="378"/>
    </location>
</feature>
<reference evidence="3 4" key="1">
    <citation type="submission" date="2020-02" db="EMBL/GenBank/DDBJ databases">
        <title>Full genome sequence of Nocardioides sp. R-3366.</title>
        <authorList>
            <person name="Im W.-T."/>
        </authorList>
    </citation>
    <scope>NUCLEOTIDE SEQUENCE [LARGE SCALE GENOMIC DNA]</scope>
    <source>
        <strain evidence="3 4">R-3366</strain>
    </source>
</reference>
<dbReference type="EMBL" id="CP049257">
    <property type="protein sequence ID" value="QIG42848.1"/>
    <property type="molecule type" value="Genomic_DNA"/>
</dbReference>
<dbReference type="Pfam" id="PF07995">
    <property type="entry name" value="GSDH"/>
    <property type="match status" value="1"/>
</dbReference>
<dbReference type="SUPFAM" id="SSF50952">
    <property type="entry name" value="Soluble quinoprotein glucose dehydrogenase"/>
    <property type="match status" value="1"/>
</dbReference>
<keyword evidence="4" id="KW-1185">Reference proteome</keyword>
<dbReference type="PANTHER" id="PTHR19328:SF13">
    <property type="entry name" value="HIPL1 PROTEIN"/>
    <property type="match status" value="1"/>
</dbReference>
<dbReference type="PANTHER" id="PTHR19328">
    <property type="entry name" value="HEDGEHOG-INTERACTING PROTEIN"/>
    <property type="match status" value="1"/>
</dbReference>
<dbReference type="InterPro" id="IPR012938">
    <property type="entry name" value="Glc/Sorbosone_DH"/>
</dbReference>
<sequence>MRPVLVATVLALLVPLAPAAPAVAAPAEGAVAAAPAKKGVPRLKVRPVVRHLDHPWDVRSLPGGGLIFTQRDRAELSVFVGGKVHRVKFPRKQVWVSGETGLMGLEVDPDFRSNRRIYTCQGGNTDGGGHDVNVKAWTLDKRLRKAKLDRELVGGFPTSSGRHGGCRLLVTSDGSLLVGTGDAAQGTNPEDLDSLGGKTLRLDRFTGAPWPGNPFAGAQGPRRYVHTYGHRNVQGVTERADGTLWSIEQGTTRDDEVNLLQNGGDYGYDPVPGYNETVPMTDQGLPGDQIEAKWSSGDPTVATSGGTFVNGTKWRALDGALAVACLKASRVLFLTFDAAGTLQRVRQPRALKQWGRIRTAVQASNGDLLVTTDNGGGNDVILRVRPRG</sequence>
<feature type="chain" id="PRO_5038582427" evidence="1">
    <location>
        <begin position="20"/>
        <end position="388"/>
    </location>
</feature>
<name>A0A6G6WBZ1_9ACTN</name>
<evidence type="ECO:0000313" key="4">
    <source>
        <dbReference type="Proteomes" id="UP000502996"/>
    </source>
</evidence>
<dbReference type="Gene3D" id="2.120.10.30">
    <property type="entry name" value="TolB, C-terminal domain"/>
    <property type="match status" value="1"/>
</dbReference>
<dbReference type="AlphaFoldDB" id="A0A6G6WBZ1"/>
<dbReference type="RefSeq" id="WP_165231178.1">
    <property type="nucleotide sequence ID" value="NZ_CP049257.1"/>
</dbReference>
<evidence type="ECO:0000313" key="3">
    <source>
        <dbReference type="EMBL" id="QIG42848.1"/>
    </source>
</evidence>
<dbReference type="KEGG" id="nano:G5V58_08765"/>
<dbReference type="InterPro" id="IPR011041">
    <property type="entry name" value="Quinoprot_gluc/sorb_DH_b-prop"/>
</dbReference>
<protein>
    <submittedName>
        <fullName evidence="3">PQQ-dependent sugar dehydrogenase</fullName>
    </submittedName>
</protein>
<dbReference type="InterPro" id="IPR011042">
    <property type="entry name" value="6-blade_b-propeller_TolB-like"/>
</dbReference>
<dbReference type="Proteomes" id="UP000502996">
    <property type="component" value="Chromosome"/>
</dbReference>
<gene>
    <name evidence="3" type="ORF">G5V58_08765</name>
</gene>
<proteinExistence type="predicted"/>
<evidence type="ECO:0000259" key="2">
    <source>
        <dbReference type="Pfam" id="PF07995"/>
    </source>
</evidence>
<accession>A0A6G6WBZ1</accession>
<feature type="signal peptide" evidence="1">
    <location>
        <begin position="1"/>
        <end position="19"/>
    </location>
</feature>